<proteinExistence type="predicted"/>
<organism evidence="1">
    <name type="scientific">marine sediment metagenome</name>
    <dbReference type="NCBI Taxonomy" id="412755"/>
    <lineage>
        <taxon>unclassified sequences</taxon>
        <taxon>metagenomes</taxon>
        <taxon>ecological metagenomes</taxon>
    </lineage>
</organism>
<evidence type="ECO:0000313" key="1">
    <source>
        <dbReference type="EMBL" id="KKM74376.1"/>
    </source>
</evidence>
<gene>
    <name evidence="1" type="ORF">LCGC14_1400940</name>
</gene>
<feature type="non-terminal residue" evidence="1">
    <location>
        <position position="197"/>
    </location>
</feature>
<comment type="caution">
    <text evidence="1">The sequence shown here is derived from an EMBL/GenBank/DDBJ whole genome shotgun (WGS) entry which is preliminary data.</text>
</comment>
<dbReference type="EMBL" id="LAZR01009150">
    <property type="protein sequence ID" value="KKM74376.1"/>
    <property type="molecule type" value="Genomic_DNA"/>
</dbReference>
<dbReference type="AlphaFoldDB" id="A0A0F9KI28"/>
<accession>A0A0F9KI28</accession>
<reference evidence="1" key="1">
    <citation type="journal article" date="2015" name="Nature">
        <title>Complex archaea that bridge the gap between prokaryotes and eukaryotes.</title>
        <authorList>
            <person name="Spang A."/>
            <person name="Saw J.H."/>
            <person name="Jorgensen S.L."/>
            <person name="Zaremba-Niedzwiedzka K."/>
            <person name="Martijn J."/>
            <person name="Lind A.E."/>
            <person name="van Eijk R."/>
            <person name="Schleper C."/>
            <person name="Guy L."/>
            <person name="Ettema T.J."/>
        </authorList>
    </citation>
    <scope>NUCLEOTIDE SEQUENCE</scope>
</reference>
<sequence>MSRSIGVVDEYTPSGFIDREAMMMDGGRLFFQLTVEDDAEAAARNSLADFEGVVLSIAGTDFSGILRVKRGLSGNIIGFALGTGTEAVIVKPGMLLETPDRKVLTIGSVGTSQTPLLTDIASTRSLSLTAPSGPSAPAFSSTRAGAELAFEQQQTLDAASRAFTEEQAGFNRQADIDAALLREQGANRRDRLDALTR</sequence>
<name>A0A0F9KI28_9ZZZZ</name>
<protein>
    <submittedName>
        <fullName evidence="1">Uncharacterized protein</fullName>
    </submittedName>
</protein>